<reference evidence="3" key="1">
    <citation type="submission" date="2011-07" db="EMBL/GenBank/DDBJ databases">
        <authorList>
            <consortium name="Caenorhabditis brenneri Sequencing and Analysis Consortium"/>
            <person name="Wilson R.K."/>
        </authorList>
    </citation>
    <scope>NUCLEOTIDE SEQUENCE [LARGE SCALE GENOMIC DNA]</scope>
    <source>
        <strain evidence="3">PB2801</strain>
    </source>
</reference>
<evidence type="ECO:0000313" key="3">
    <source>
        <dbReference type="Proteomes" id="UP000008068"/>
    </source>
</evidence>
<name>G0MC84_CAEBE</name>
<dbReference type="Pfam" id="PF07735">
    <property type="entry name" value="FBA_2"/>
    <property type="match status" value="2"/>
</dbReference>
<feature type="domain" description="F-box" evidence="1">
    <location>
        <begin position="4"/>
        <end position="55"/>
    </location>
</feature>
<dbReference type="Pfam" id="PF00646">
    <property type="entry name" value="F-box"/>
    <property type="match status" value="1"/>
</dbReference>
<protein>
    <recommendedName>
        <fullName evidence="1">F-box domain-containing protein</fullName>
    </recommendedName>
</protein>
<organism evidence="3">
    <name type="scientific">Caenorhabditis brenneri</name>
    <name type="common">Nematode worm</name>
    <dbReference type="NCBI Taxonomy" id="135651"/>
    <lineage>
        <taxon>Eukaryota</taxon>
        <taxon>Metazoa</taxon>
        <taxon>Ecdysozoa</taxon>
        <taxon>Nematoda</taxon>
        <taxon>Chromadorea</taxon>
        <taxon>Rhabditida</taxon>
        <taxon>Rhabditina</taxon>
        <taxon>Rhabditomorpha</taxon>
        <taxon>Rhabditoidea</taxon>
        <taxon>Rhabditidae</taxon>
        <taxon>Peloderinae</taxon>
        <taxon>Caenorhabditis</taxon>
    </lineage>
</organism>
<evidence type="ECO:0000313" key="2">
    <source>
        <dbReference type="EMBL" id="EGT45685.1"/>
    </source>
</evidence>
<evidence type="ECO:0000259" key="1">
    <source>
        <dbReference type="PROSITE" id="PS50181"/>
    </source>
</evidence>
<gene>
    <name evidence="2" type="ORF">CAEBREN_09050</name>
</gene>
<proteinExistence type="predicted"/>
<sequence length="604" mass="70874">MANSFSLLRLPNDERLQVLRCMDRMSLLLLSLLSRNTKDLVRSLQLKPSRFYIDFYYSRIGFWMSRPDLYLDFYKEPERKMRMLKKPKKVWISVVKGTIFHDKPIEMELQNPLELKDWLNHIHYIFNSRQVSLINLSEGAERFDLKAIKEKLGNVETLHFNSSMIGFPRTQAGAILENILPVVKQLDLTCNPFRRGELCLQKALIQNTESLQLGFYNGFKRFTLNDLLISNAHNVKLGAHRDFKWINKFLKLWIKGANPRLQTLVISHGARLIPSEIFKGVKVSEEDYDGFPAMDIKRLFLSLTSRKTKDLVKSIKIKPTYFHVTVGEHINLQLYSAELHFYKEPQDNMRTLAKPTKLRVTAWEIIADRHQFNTMELPNSLEIRDWYQHILCILNLRQAKQIGFYQGWERFDLESIKKCIGKIHTLVYRFVTRHSNSKDILNTFIPDIERVELEWNPYPEGDTGFQKMMIQNFDSLDFGLLHLFEKLNLEDLLISNARYVKLRSIQKFEGTNQFLKLWIKGGNPRLRKFSIGPIFNPQTQLNPEEVLKGIKIAKEHLVGEEIVFEGKTYGISSGSRAVDIKRYDGTRATVLFRVRLFFDFLVWT</sequence>
<dbReference type="InParanoid" id="G0MC84"/>
<dbReference type="InterPro" id="IPR053222">
    <property type="entry name" value="Zygotic_Embryogenesis-Asso"/>
</dbReference>
<accession>G0MC84</accession>
<dbReference type="PROSITE" id="PS50181">
    <property type="entry name" value="FBOX"/>
    <property type="match status" value="1"/>
</dbReference>
<dbReference type="OMA" id="RFMENAN"/>
<dbReference type="AlphaFoldDB" id="G0MC84"/>
<keyword evidence="3" id="KW-1185">Reference proteome</keyword>
<dbReference type="EMBL" id="GL379789">
    <property type="protein sequence ID" value="EGT45685.1"/>
    <property type="molecule type" value="Genomic_DNA"/>
</dbReference>
<dbReference type="InterPro" id="IPR001810">
    <property type="entry name" value="F-box_dom"/>
</dbReference>
<dbReference type="HOGENOM" id="CLU_028840_1_1_1"/>
<dbReference type="InterPro" id="IPR012885">
    <property type="entry name" value="F-box_Sdz-33"/>
</dbReference>
<dbReference type="PANTHER" id="PTHR22899">
    <property type="entry name" value="CYCLIN-RELATED F-BOX FAMILY"/>
    <property type="match status" value="1"/>
</dbReference>
<dbReference type="Proteomes" id="UP000008068">
    <property type="component" value="Unassembled WGS sequence"/>
</dbReference>
<dbReference type="PANTHER" id="PTHR22899:SF0">
    <property type="entry name" value="F-BOX ASSOCIATED DOMAIN-CONTAINING PROTEIN-RELATED"/>
    <property type="match status" value="1"/>
</dbReference>
<dbReference type="OrthoDB" id="5911072at2759"/>